<keyword evidence="3" id="KW-1185">Reference proteome</keyword>
<dbReference type="Pfam" id="PF00583">
    <property type="entry name" value="Acetyltransf_1"/>
    <property type="match status" value="1"/>
</dbReference>
<protein>
    <submittedName>
        <fullName evidence="2">GNAT family N-acetyltransferase</fullName>
    </submittedName>
</protein>
<proteinExistence type="predicted"/>
<evidence type="ECO:0000313" key="2">
    <source>
        <dbReference type="EMBL" id="MCE5975016.1"/>
    </source>
</evidence>
<dbReference type="Proteomes" id="UP001521181">
    <property type="component" value="Unassembled WGS sequence"/>
</dbReference>
<dbReference type="SUPFAM" id="SSF55729">
    <property type="entry name" value="Acyl-CoA N-acyltransferases (Nat)"/>
    <property type="match status" value="1"/>
</dbReference>
<comment type="caution">
    <text evidence="2">The sequence shown here is derived from an EMBL/GenBank/DDBJ whole genome shotgun (WGS) entry which is preliminary data.</text>
</comment>
<evidence type="ECO:0000259" key="1">
    <source>
        <dbReference type="PROSITE" id="PS51186"/>
    </source>
</evidence>
<dbReference type="CDD" id="cd04301">
    <property type="entry name" value="NAT_SF"/>
    <property type="match status" value="1"/>
</dbReference>
<dbReference type="EMBL" id="JAJUOS010000016">
    <property type="protein sequence ID" value="MCE5975016.1"/>
    <property type="molecule type" value="Genomic_DNA"/>
</dbReference>
<organism evidence="2 3">
    <name type="scientific">Rhodobacter flavimaris</name>
    <dbReference type="NCBI Taxonomy" id="2907145"/>
    <lineage>
        <taxon>Bacteria</taxon>
        <taxon>Pseudomonadati</taxon>
        <taxon>Pseudomonadota</taxon>
        <taxon>Alphaproteobacteria</taxon>
        <taxon>Rhodobacterales</taxon>
        <taxon>Rhodobacter group</taxon>
        <taxon>Rhodobacter</taxon>
    </lineage>
</organism>
<evidence type="ECO:0000313" key="3">
    <source>
        <dbReference type="Proteomes" id="UP001521181"/>
    </source>
</evidence>
<dbReference type="InterPro" id="IPR016181">
    <property type="entry name" value="Acyl_CoA_acyltransferase"/>
</dbReference>
<dbReference type="PROSITE" id="PS51186">
    <property type="entry name" value="GNAT"/>
    <property type="match status" value="1"/>
</dbReference>
<dbReference type="InterPro" id="IPR000182">
    <property type="entry name" value="GNAT_dom"/>
</dbReference>
<name>A0ABS8YYZ7_9RHOB</name>
<accession>A0ABS8YYZ7</accession>
<gene>
    <name evidence="2" type="ORF">LZA78_16175</name>
</gene>
<sequence length="202" mass="22070">MPQIANFKPTLTYERPGNPVSLTGVRHWLSALFGALSHPARKGWKGRIDALGPTDTVALILHTIALSASGRSARFNARTGYDTIERHYRQLDWQTHRLLGARVGQRLIAVAELAPTMVDGQPALELGLSVLERWQGRGVGARMLLQAIRLATRDEGVPLVLFTSVENRAMVALARRFGAEGTLLGHDYRFVFAPEPGLSAAA</sequence>
<reference evidence="2 3" key="1">
    <citation type="submission" date="2021-12" db="EMBL/GenBank/DDBJ databases">
        <title>Sinirhodobacter sp. WL0062 is a bacterium isolated from seawater.</title>
        <authorList>
            <person name="Wang L."/>
            <person name="He W."/>
            <person name="Zhang D.-F."/>
        </authorList>
    </citation>
    <scope>NUCLEOTIDE SEQUENCE [LARGE SCALE GENOMIC DNA]</scope>
    <source>
        <strain evidence="2 3">WL0062</strain>
    </source>
</reference>
<dbReference type="RefSeq" id="WP_233677950.1">
    <property type="nucleotide sequence ID" value="NZ_JAJUOS010000016.1"/>
</dbReference>
<dbReference type="Gene3D" id="3.40.630.30">
    <property type="match status" value="1"/>
</dbReference>
<feature type="domain" description="N-acetyltransferase" evidence="1">
    <location>
        <begin position="59"/>
        <end position="195"/>
    </location>
</feature>